<dbReference type="GO" id="GO:0003677">
    <property type="term" value="F:DNA binding"/>
    <property type="evidence" value="ECO:0007669"/>
    <property type="project" value="UniProtKB-KW"/>
</dbReference>
<dbReference type="Gene3D" id="1.10.260.40">
    <property type="entry name" value="lambda repressor-like DNA-binding domains"/>
    <property type="match status" value="1"/>
</dbReference>
<proteinExistence type="predicted"/>
<dbReference type="InterPro" id="IPR001387">
    <property type="entry name" value="Cro/C1-type_HTH"/>
</dbReference>
<dbReference type="EMBL" id="MCGI01000004">
    <property type="protein sequence ID" value="ODM09493.1"/>
    <property type="molecule type" value="Genomic_DNA"/>
</dbReference>
<dbReference type="Pfam" id="PF01381">
    <property type="entry name" value="HTH_3"/>
    <property type="match status" value="1"/>
</dbReference>
<dbReference type="PROSITE" id="PS50943">
    <property type="entry name" value="HTH_CROC1"/>
    <property type="match status" value="1"/>
</dbReference>
<protein>
    <submittedName>
        <fullName evidence="5">HTH-type transcriptional regulator ImmR</fullName>
    </submittedName>
</protein>
<organism evidence="5 6">
    <name type="scientific">Eisenbergiella tayi</name>
    <dbReference type="NCBI Taxonomy" id="1432052"/>
    <lineage>
        <taxon>Bacteria</taxon>
        <taxon>Bacillati</taxon>
        <taxon>Bacillota</taxon>
        <taxon>Clostridia</taxon>
        <taxon>Lachnospirales</taxon>
        <taxon>Lachnospiraceae</taxon>
        <taxon>Eisenbergiella</taxon>
    </lineage>
</organism>
<comment type="caution">
    <text evidence="5">The sequence shown here is derived from an EMBL/GenBank/DDBJ whole genome shotgun (WGS) entry which is preliminary data.</text>
</comment>
<keyword evidence="1" id="KW-0805">Transcription regulation</keyword>
<dbReference type="PANTHER" id="PTHR46797:SF23">
    <property type="entry name" value="HTH-TYPE TRANSCRIPTIONAL REGULATOR SUTR"/>
    <property type="match status" value="1"/>
</dbReference>
<sequence>MDYKRLGKRIREERIKLNLTQAQLAEAIDISDTYMGAIERGERSLTLDTLVKLVNRLGVTVDYMLSDFVSDNNSNILEQFKQIIDGQPLERKQMAINVLRTLFSYFEKEVE</sequence>
<dbReference type="PANTHER" id="PTHR46797">
    <property type="entry name" value="HTH-TYPE TRANSCRIPTIONAL REGULATOR"/>
    <property type="match status" value="1"/>
</dbReference>
<dbReference type="AlphaFoldDB" id="A0A1E3AL97"/>
<evidence type="ECO:0000256" key="2">
    <source>
        <dbReference type="ARBA" id="ARBA00023125"/>
    </source>
</evidence>
<reference evidence="5 6" key="1">
    <citation type="submission" date="2016-07" db="EMBL/GenBank/DDBJ databases">
        <title>Characterization of isolates of Eisenbergiella tayi derived from blood cultures, using whole genome sequencing.</title>
        <authorList>
            <person name="Burdz T."/>
            <person name="Wiebe D."/>
            <person name="Huynh C."/>
            <person name="Bernard K."/>
        </authorList>
    </citation>
    <scope>NUCLEOTIDE SEQUENCE [LARGE SCALE GENOMIC DNA]</scope>
    <source>
        <strain evidence="5 6">NML 120489</strain>
    </source>
</reference>
<evidence type="ECO:0000313" key="5">
    <source>
        <dbReference type="EMBL" id="ODM09493.1"/>
    </source>
</evidence>
<keyword evidence="2" id="KW-0238">DNA-binding</keyword>
<accession>A0A1E3AL97</accession>
<feature type="domain" description="HTH cro/C1-type" evidence="4">
    <location>
        <begin position="10"/>
        <end position="64"/>
    </location>
</feature>
<evidence type="ECO:0000313" key="6">
    <source>
        <dbReference type="Proteomes" id="UP000095003"/>
    </source>
</evidence>
<dbReference type="RefSeq" id="WP_044970863.1">
    <property type="nucleotide sequence ID" value="NZ_DBFYTC010000176.1"/>
</dbReference>
<keyword evidence="3" id="KW-0804">Transcription</keyword>
<dbReference type="Proteomes" id="UP000095003">
    <property type="component" value="Unassembled WGS sequence"/>
</dbReference>
<evidence type="ECO:0000256" key="3">
    <source>
        <dbReference type="ARBA" id="ARBA00023163"/>
    </source>
</evidence>
<dbReference type="InterPro" id="IPR010982">
    <property type="entry name" value="Lambda_DNA-bd_dom_sf"/>
</dbReference>
<dbReference type="GO" id="GO:0005829">
    <property type="term" value="C:cytosol"/>
    <property type="evidence" value="ECO:0007669"/>
    <property type="project" value="TreeGrafter"/>
</dbReference>
<dbReference type="InterPro" id="IPR050807">
    <property type="entry name" value="TransReg_Diox_bact_type"/>
</dbReference>
<dbReference type="GeneID" id="93301829"/>
<gene>
    <name evidence="5" type="primary">immR_5</name>
    <name evidence="5" type="ORF">BEH84_03860</name>
</gene>
<dbReference type="SUPFAM" id="SSF47413">
    <property type="entry name" value="lambda repressor-like DNA-binding domains"/>
    <property type="match status" value="1"/>
</dbReference>
<name>A0A1E3AL97_9FIRM</name>
<dbReference type="SMART" id="SM00530">
    <property type="entry name" value="HTH_XRE"/>
    <property type="match status" value="1"/>
</dbReference>
<dbReference type="GO" id="GO:0003700">
    <property type="term" value="F:DNA-binding transcription factor activity"/>
    <property type="evidence" value="ECO:0007669"/>
    <property type="project" value="TreeGrafter"/>
</dbReference>
<dbReference type="CDD" id="cd00093">
    <property type="entry name" value="HTH_XRE"/>
    <property type="match status" value="1"/>
</dbReference>
<evidence type="ECO:0000259" key="4">
    <source>
        <dbReference type="PROSITE" id="PS50943"/>
    </source>
</evidence>
<evidence type="ECO:0000256" key="1">
    <source>
        <dbReference type="ARBA" id="ARBA00023015"/>
    </source>
</evidence>